<dbReference type="AlphaFoldDB" id="M1MWL9"/>
<dbReference type="Pfam" id="PF01978">
    <property type="entry name" value="TrmB"/>
    <property type="match status" value="1"/>
</dbReference>
<dbReference type="PATRIC" id="fig|931276.5.peg.2092"/>
<evidence type="ECO:0000259" key="1">
    <source>
        <dbReference type="Pfam" id="PF01978"/>
    </source>
</evidence>
<name>M1MWL9_9CLOT</name>
<reference evidence="3 4" key="1">
    <citation type="submission" date="2013-02" db="EMBL/GenBank/DDBJ databases">
        <title>Genome sequence of Clostridium saccharoperbutylacetonicum N1-4(HMT).</title>
        <authorList>
            <person name="Poehlein A."/>
            <person name="Daniel R."/>
        </authorList>
    </citation>
    <scope>NUCLEOTIDE SEQUENCE [LARGE SCALE GENOMIC DNA]</scope>
    <source>
        <strain evidence="4">N1-4(HMT)</strain>
    </source>
</reference>
<dbReference type="OrthoDB" id="1493540at2"/>
<dbReference type="InterPro" id="IPR021586">
    <property type="entry name" value="Tscrpt_reg_TrmB_C"/>
</dbReference>
<dbReference type="RefSeq" id="WP_015392183.1">
    <property type="nucleotide sequence ID" value="NC_020291.1"/>
</dbReference>
<dbReference type="Pfam" id="PF11495">
    <property type="entry name" value="Regulator_TrmB"/>
    <property type="match status" value="1"/>
</dbReference>
<dbReference type="CDD" id="cd09124">
    <property type="entry name" value="PLDc_like_TrmB_middle"/>
    <property type="match status" value="1"/>
</dbReference>
<evidence type="ECO:0000313" key="3">
    <source>
        <dbReference type="EMBL" id="AGF55862.1"/>
    </source>
</evidence>
<proteinExistence type="predicted"/>
<feature type="domain" description="Transcription regulator TrmB N-terminal" evidence="1">
    <location>
        <begin position="38"/>
        <end position="98"/>
    </location>
</feature>
<dbReference type="Proteomes" id="UP000011728">
    <property type="component" value="Chromosome"/>
</dbReference>
<dbReference type="KEGG" id="csr:Cspa_c20960"/>
<dbReference type="eggNOG" id="COG1378">
    <property type="taxonomic scope" value="Bacteria"/>
</dbReference>
<dbReference type="HOGENOM" id="CLU_1452099_0_0_9"/>
<dbReference type="PANTHER" id="PTHR34293">
    <property type="entry name" value="HTH-TYPE TRANSCRIPTIONAL REGULATOR TRMBL2"/>
    <property type="match status" value="1"/>
</dbReference>
<gene>
    <name evidence="3" type="ORF">Cspa_c20960</name>
</gene>
<feature type="domain" description="Transcription regulator TrmB C-terminal" evidence="2">
    <location>
        <begin position="133"/>
        <end position="185"/>
    </location>
</feature>
<sequence length="186" mass="21505">MLWNQVRKTYPNKWIVFDSLKQYEENNKLIIEDVAIIEVYEAKAYLALLEESPLTGYAVGKNSGVPRSKIYKVLDSLAMRGDILISHGSTQQYVPIPAKELIKNRRVKAEENFKLAEKSLEQYNQSAKNRENIWNITGHDEILDKVKECIISAKHRILIELWKEEFKELESELKKASDKGVVVTII</sequence>
<dbReference type="PANTHER" id="PTHR34293:SF1">
    <property type="entry name" value="HTH-TYPE TRANSCRIPTIONAL REGULATOR TRMBL2"/>
    <property type="match status" value="1"/>
</dbReference>
<accession>M1MWL9</accession>
<dbReference type="EMBL" id="CP004121">
    <property type="protein sequence ID" value="AGF55862.1"/>
    <property type="molecule type" value="Genomic_DNA"/>
</dbReference>
<evidence type="ECO:0000259" key="2">
    <source>
        <dbReference type="Pfam" id="PF11495"/>
    </source>
</evidence>
<dbReference type="Gene3D" id="1.10.10.10">
    <property type="entry name" value="Winged helix-like DNA-binding domain superfamily/Winged helix DNA-binding domain"/>
    <property type="match status" value="1"/>
</dbReference>
<protein>
    <submittedName>
        <fullName evidence="3">Transcriptional regulator, TrmB</fullName>
    </submittedName>
</protein>
<organism evidence="3 4">
    <name type="scientific">Clostridium saccharoperbutylacetonicum N1-4(HMT)</name>
    <dbReference type="NCBI Taxonomy" id="931276"/>
    <lineage>
        <taxon>Bacteria</taxon>
        <taxon>Bacillati</taxon>
        <taxon>Bacillota</taxon>
        <taxon>Clostridia</taxon>
        <taxon>Eubacteriales</taxon>
        <taxon>Clostridiaceae</taxon>
        <taxon>Clostridium</taxon>
    </lineage>
</organism>
<keyword evidence="4" id="KW-1185">Reference proteome</keyword>
<evidence type="ECO:0000313" key="4">
    <source>
        <dbReference type="Proteomes" id="UP000011728"/>
    </source>
</evidence>
<dbReference type="InterPro" id="IPR036388">
    <property type="entry name" value="WH-like_DNA-bd_sf"/>
</dbReference>
<dbReference type="InterPro" id="IPR051797">
    <property type="entry name" value="TrmB-like"/>
</dbReference>
<dbReference type="STRING" id="36745.CLSAP_19240"/>
<dbReference type="InterPro" id="IPR002831">
    <property type="entry name" value="Tscrpt_reg_TrmB_N"/>
</dbReference>